<comment type="cofactor">
    <cofactor evidence="1">
        <name>FAD</name>
        <dbReference type="ChEBI" id="CHEBI:57692"/>
    </cofactor>
</comment>
<feature type="domain" description="FAD/NAD(P)-binding" evidence="9">
    <location>
        <begin position="11"/>
        <end position="177"/>
    </location>
</feature>
<evidence type="ECO:0000256" key="6">
    <source>
        <dbReference type="ARBA" id="ARBA00022857"/>
    </source>
</evidence>
<comment type="similarity">
    <text evidence="2">Belongs to the ferredoxin--NADP reductase type 1 family.</text>
</comment>
<evidence type="ECO:0000256" key="1">
    <source>
        <dbReference type="ARBA" id="ARBA00001974"/>
    </source>
</evidence>
<evidence type="ECO:0000313" key="11">
    <source>
        <dbReference type="Proteomes" id="UP001056035"/>
    </source>
</evidence>
<dbReference type="Gene3D" id="3.50.50.60">
    <property type="entry name" value="FAD/NAD(P)-binding domain"/>
    <property type="match status" value="1"/>
</dbReference>
<evidence type="ECO:0000256" key="3">
    <source>
        <dbReference type="ARBA" id="ARBA00013223"/>
    </source>
</evidence>
<dbReference type="InterPro" id="IPR055275">
    <property type="entry name" value="Ferredox_Rdtase"/>
</dbReference>
<keyword evidence="6" id="KW-0521">NADP</keyword>
<keyword evidence="4" id="KW-0285">Flavoprotein</keyword>
<keyword evidence="7" id="KW-0560">Oxidoreductase</keyword>
<organism evidence="10 11">
    <name type="scientific">Paraconexibacter antarcticus</name>
    <dbReference type="NCBI Taxonomy" id="2949664"/>
    <lineage>
        <taxon>Bacteria</taxon>
        <taxon>Bacillati</taxon>
        <taxon>Actinomycetota</taxon>
        <taxon>Thermoleophilia</taxon>
        <taxon>Solirubrobacterales</taxon>
        <taxon>Paraconexibacteraceae</taxon>
        <taxon>Paraconexibacter</taxon>
    </lineage>
</organism>
<evidence type="ECO:0000256" key="4">
    <source>
        <dbReference type="ARBA" id="ARBA00022630"/>
    </source>
</evidence>
<keyword evidence="11" id="KW-1185">Reference proteome</keyword>
<reference evidence="10 11" key="1">
    <citation type="submission" date="2022-06" db="EMBL/GenBank/DDBJ databases">
        <title>Paraconexibacter antarcticus.</title>
        <authorList>
            <person name="Kim C.S."/>
        </authorList>
    </citation>
    <scope>NUCLEOTIDE SEQUENCE [LARGE SCALE GENOMIC DNA]</scope>
    <source>
        <strain evidence="10 11">02-257</strain>
    </source>
</reference>
<dbReference type="PRINTS" id="PR00419">
    <property type="entry name" value="ADXRDTASE"/>
</dbReference>
<dbReference type="EC" id="1.18.1.2" evidence="3"/>
<dbReference type="PANTHER" id="PTHR48467:SF1">
    <property type="entry name" value="GLUTAMATE SYNTHASE 1 [NADH], CHLOROPLASTIC-LIKE"/>
    <property type="match status" value="1"/>
</dbReference>
<proteinExistence type="inferred from homology"/>
<evidence type="ECO:0000256" key="7">
    <source>
        <dbReference type="ARBA" id="ARBA00023002"/>
    </source>
</evidence>
<comment type="catalytic activity">
    <reaction evidence="8">
        <text>2 reduced [2Fe-2S]-[ferredoxin] + NADP(+) + H(+) = 2 oxidized [2Fe-2S]-[ferredoxin] + NADPH</text>
        <dbReference type="Rhea" id="RHEA:20125"/>
        <dbReference type="Rhea" id="RHEA-COMP:10000"/>
        <dbReference type="Rhea" id="RHEA-COMP:10001"/>
        <dbReference type="ChEBI" id="CHEBI:15378"/>
        <dbReference type="ChEBI" id="CHEBI:33737"/>
        <dbReference type="ChEBI" id="CHEBI:33738"/>
        <dbReference type="ChEBI" id="CHEBI:57783"/>
        <dbReference type="ChEBI" id="CHEBI:58349"/>
        <dbReference type="EC" id="1.18.1.2"/>
    </reaction>
</comment>
<dbReference type="InterPro" id="IPR023753">
    <property type="entry name" value="FAD/NAD-binding_dom"/>
</dbReference>
<dbReference type="SUPFAM" id="SSF51971">
    <property type="entry name" value="Nucleotide-binding domain"/>
    <property type="match status" value="1"/>
</dbReference>
<gene>
    <name evidence="10" type="ORF">NBH00_01530</name>
</gene>
<dbReference type="PANTHER" id="PTHR48467">
    <property type="entry name" value="GLUTAMATE SYNTHASE 1 [NADH], CHLOROPLASTIC-LIKE"/>
    <property type="match status" value="1"/>
</dbReference>
<evidence type="ECO:0000256" key="2">
    <source>
        <dbReference type="ARBA" id="ARBA00008312"/>
    </source>
</evidence>
<accession>A0ABY5DT99</accession>
<evidence type="ECO:0000313" key="10">
    <source>
        <dbReference type="EMBL" id="UTI64901.1"/>
    </source>
</evidence>
<dbReference type="InterPro" id="IPR021163">
    <property type="entry name" value="Ferredox_Rdtase_adrenod"/>
</dbReference>
<sequence>MTDSVSATPLRVAIVGAGPSGFYAAGQLLGDGFEVDLYDALPTPFGLVRAGVAPDHPNIKAVTRVFEKTAKKDGFRFYGGITLGQDIRPADLESRYHAVVYSFGTSTDNRLGIPGEDLPGSHPATEFVAWYNGHPTYADHDYDLSSERVIVVGNGNVAIDVARMIVLAEEELTPTDTADHAIHKFTGGGTQEVMLLGRRGPAQAAFTNPELLELGELARADVIVDPAYLELDEASEAWLESEDAHTTNRKNVEIMRGYAAREPAGKERRVVLEFLWSPVEIIGTDRVEGLRVVRNRIEAGENGALKAVSTGEEKVIPCGMVVRSIGYRGIPMEGIPFDERRGLIRNEGGRVVEDGGSVRTGAYAVGWIKRGPSGVIGTNKKDAADTVARIREDAEAGLLNADRPSADEVEAFLTDTVGRYCDWQGWKAIDAHETAAGAEQGRPRVKLVRVDHMHDVAGKAPTG</sequence>
<name>A0ABY5DT99_9ACTN</name>
<evidence type="ECO:0000259" key="9">
    <source>
        <dbReference type="Pfam" id="PF07992"/>
    </source>
</evidence>
<evidence type="ECO:0000256" key="5">
    <source>
        <dbReference type="ARBA" id="ARBA00022827"/>
    </source>
</evidence>
<dbReference type="Proteomes" id="UP001056035">
    <property type="component" value="Chromosome"/>
</dbReference>
<dbReference type="InterPro" id="IPR036188">
    <property type="entry name" value="FAD/NAD-bd_sf"/>
</dbReference>
<dbReference type="PIRSF" id="PIRSF000362">
    <property type="entry name" value="FNR"/>
    <property type="match status" value="1"/>
</dbReference>
<protein>
    <recommendedName>
        <fullName evidence="3">ferredoxin--NADP(+) reductase</fullName>
        <ecNumber evidence="3">1.18.1.2</ecNumber>
    </recommendedName>
</protein>
<dbReference type="EMBL" id="CP098502">
    <property type="protein sequence ID" value="UTI64901.1"/>
    <property type="molecule type" value="Genomic_DNA"/>
</dbReference>
<dbReference type="Pfam" id="PF07992">
    <property type="entry name" value="Pyr_redox_2"/>
    <property type="match status" value="1"/>
</dbReference>
<dbReference type="Gene3D" id="3.40.50.720">
    <property type="entry name" value="NAD(P)-binding Rossmann-like Domain"/>
    <property type="match status" value="1"/>
</dbReference>
<keyword evidence="5" id="KW-0274">FAD</keyword>
<evidence type="ECO:0000256" key="8">
    <source>
        <dbReference type="ARBA" id="ARBA00047776"/>
    </source>
</evidence>
<dbReference type="RefSeq" id="WP_254571593.1">
    <property type="nucleotide sequence ID" value="NZ_CP098502.1"/>
</dbReference>